<evidence type="ECO:0000256" key="2">
    <source>
        <dbReference type="ARBA" id="ARBA00022982"/>
    </source>
</evidence>
<protein>
    <submittedName>
        <fullName evidence="5">Thioredoxin</fullName>
    </submittedName>
</protein>
<dbReference type="PRINTS" id="PR00421">
    <property type="entry name" value="THIOREDOXIN"/>
</dbReference>
<evidence type="ECO:0000259" key="4">
    <source>
        <dbReference type="PROSITE" id="PS51352"/>
    </source>
</evidence>
<dbReference type="Pfam" id="PF14559">
    <property type="entry name" value="TPR_19"/>
    <property type="match status" value="1"/>
</dbReference>
<dbReference type="GO" id="GO:0006950">
    <property type="term" value="P:response to stress"/>
    <property type="evidence" value="ECO:0007669"/>
    <property type="project" value="UniProtKB-ARBA"/>
</dbReference>
<dbReference type="Pfam" id="PF00085">
    <property type="entry name" value="Thioredoxin"/>
    <property type="match status" value="1"/>
</dbReference>
<evidence type="ECO:0000256" key="1">
    <source>
        <dbReference type="ARBA" id="ARBA00022448"/>
    </source>
</evidence>
<accession>A0A3B0YLT0</accession>
<evidence type="ECO:0000313" key="5">
    <source>
        <dbReference type="EMBL" id="VAW81908.1"/>
    </source>
</evidence>
<dbReference type="PROSITE" id="PS51352">
    <property type="entry name" value="THIOREDOXIN_2"/>
    <property type="match status" value="1"/>
</dbReference>
<dbReference type="Gene3D" id="3.40.30.10">
    <property type="entry name" value="Glutaredoxin"/>
    <property type="match status" value="1"/>
</dbReference>
<feature type="domain" description="Thioredoxin" evidence="4">
    <location>
        <begin position="1"/>
        <end position="113"/>
    </location>
</feature>
<keyword evidence="3" id="KW-1015">Disulfide bond</keyword>
<dbReference type="EMBL" id="UOFL01000232">
    <property type="protein sequence ID" value="VAW81908.1"/>
    <property type="molecule type" value="Genomic_DNA"/>
</dbReference>
<dbReference type="InterPro" id="IPR013766">
    <property type="entry name" value="Thioredoxin_domain"/>
</dbReference>
<dbReference type="InterPro" id="IPR036249">
    <property type="entry name" value="Thioredoxin-like_sf"/>
</dbReference>
<dbReference type="InterPro" id="IPR017937">
    <property type="entry name" value="Thioredoxin_CS"/>
</dbReference>
<dbReference type="Pfam" id="PF14561">
    <property type="entry name" value="TPR_20"/>
    <property type="match status" value="1"/>
</dbReference>
<sequence>MSDSPYIIDVTLETAQALLIDASQQQPILVDFWAEWCGPCQSLIPILEKLAIEYNGKFILAKVNSDDQQMLAQEFGVRSLPTVKLVNKGQIVNEFMGAQTEEFVRTFIDEHIDSSALEQQDNVEDSDHLKALQLIQQGEDDQALELLFKVYQDEPDNIDAKMDMAELLLRNKRIDECSDIINTFDDHTKEDQRVKIIVGNIEIIKRIADLPDIESIQQQLKDNPNDKEALYGYANHLMVAKHYEIAMETLIRIVTLDATYKDNIAQSTLIEIFTILGNEGDLVKTYRRKLSNALN</sequence>
<name>A0A3B0YLT0_9ZZZZ</name>
<dbReference type="InterPro" id="IPR011990">
    <property type="entry name" value="TPR-like_helical_dom_sf"/>
</dbReference>
<keyword evidence="2" id="KW-0249">Electron transport</keyword>
<dbReference type="CDD" id="cd02956">
    <property type="entry name" value="ybbN"/>
    <property type="match status" value="1"/>
</dbReference>
<organism evidence="5">
    <name type="scientific">hydrothermal vent metagenome</name>
    <dbReference type="NCBI Taxonomy" id="652676"/>
    <lineage>
        <taxon>unclassified sequences</taxon>
        <taxon>metagenomes</taxon>
        <taxon>ecological metagenomes</taxon>
    </lineage>
</organism>
<dbReference type="AlphaFoldDB" id="A0A3B0YLT0"/>
<dbReference type="PANTHER" id="PTHR45663:SF11">
    <property type="entry name" value="GEO12009P1"/>
    <property type="match status" value="1"/>
</dbReference>
<dbReference type="GO" id="GO:0005737">
    <property type="term" value="C:cytoplasm"/>
    <property type="evidence" value="ECO:0007669"/>
    <property type="project" value="TreeGrafter"/>
</dbReference>
<gene>
    <name evidence="5" type="ORF">MNBD_GAMMA12-1939</name>
</gene>
<dbReference type="PROSITE" id="PS00194">
    <property type="entry name" value="THIOREDOXIN_1"/>
    <property type="match status" value="1"/>
</dbReference>
<reference evidence="5" key="1">
    <citation type="submission" date="2018-06" db="EMBL/GenBank/DDBJ databases">
        <authorList>
            <person name="Zhirakovskaya E."/>
        </authorList>
    </citation>
    <scope>NUCLEOTIDE SEQUENCE</scope>
</reference>
<dbReference type="GO" id="GO:0015035">
    <property type="term" value="F:protein-disulfide reductase activity"/>
    <property type="evidence" value="ECO:0007669"/>
    <property type="project" value="TreeGrafter"/>
</dbReference>
<dbReference type="Gene3D" id="1.25.40.10">
    <property type="entry name" value="Tetratricopeptide repeat domain"/>
    <property type="match status" value="2"/>
</dbReference>
<evidence type="ECO:0000256" key="3">
    <source>
        <dbReference type="ARBA" id="ARBA00023157"/>
    </source>
</evidence>
<keyword evidence="1" id="KW-0813">Transport</keyword>
<dbReference type="SUPFAM" id="SSF52833">
    <property type="entry name" value="Thioredoxin-like"/>
    <property type="match status" value="1"/>
</dbReference>
<proteinExistence type="predicted"/>
<dbReference type="PANTHER" id="PTHR45663">
    <property type="entry name" value="GEO12009P1"/>
    <property type="match status" value="1"/>
</dbReference>
<dbReference type="SUPFAM" id="SSF48452">
    <property type="entry name" value="TPR-like"/>
    <property type="match status" value="1"/>
</dbReference>